<dbReference type="InterPro" id="IPR001185">
    <property type="entry name" value="MS_channel"/>
</dbReference>
<reference evidence="12 13" key="1">
    <citation type="submission" date="2017-03" db="EMBL/GenBank/DDBJ databases">
        <authorList>
            <person name="Afonso C.L."/>
            <person name="Miller P.J."/>
            <person name="Scott M.A."/>
            <person name="Spackman E."/>
            <person name="Goraichik I."/>
            <person name="Dimitrov K.M."/>
            <person name="Suarez D.L."/>
            <person name="Swayne D.E."/>
        </authorList>
    </citation>
    <scope>NUCLEOTIDE SEQUENCE [LARGE SCALE GENOMIC DNA]</scope>
    <source>
        <strain evidence="12 13">CECT 7691</strain>
    </source>
</reference>
<dbReference type="Gene3D" id="1.10.1200.120">
    <property type="entry name" value="Large-conductance mechanosensitive channel, MscL, domain 1"/>
    <property type="match status" value="1"/>
</dbReference>
<dbReference type="FunFam" id="1.10.1200.120:FF:000001">
    <property type="entry name" value="Large-conductance mechanosensitive channel"/>
    <property type="match status" value="1"/>
</dbReference>
<sequence>MLKEFKDFAMRGNVVDLAVGFILGGAFGTIVKSLVNDVLMPPIGLLLGGVDFSNLKIVLKEGNEAADIAEVAISYGLFINNVISFVIVAWALFLIIKAMNTLKKKEEAAPKEPAAPPKQEVLLEEIRDLLAKR</sequence>
<organism evidence="12 13">
    <name type="scientific">Oceanibacterium hippocampi</name>
    <dbReference type="NCBI Taxonomy" id="745714"/>
    <lineage>
        <taxon>Bacteria</taxon>
        <taxon>Pseudomonadati</taxon>
        <taxon>Pseudomonadota</taxon>
        <taxon>Alphaproteobacteria</taxon>
        <taxon>Sneathiellales</taxon>
        <taxon>Sneathiellaceae</taxon>
        <taxon>Oceanibacterium</taxon>
    </lineage>
</organism>
<keyword evidence="10 11" id="KW-0407">Ion channel</keyword>
<dbReference type="GO" id="GO:0005886">
    <property type="term" value="C:plasma membrane"/>
    <property type="evidence" value="ECO:0007669"/>
    <property type="project" value="UniProtKB-SubCell"/>
</dbReference>
<evidence type="ECO:0000256" key="8">
    <source>
        <dbReference type="ARBA" id="ARBA00023065"/>
    </source>
</evidence>
<dbReference type="Pfam" id="PF01741">
    <property type="entry name" value="MscL"/>
    <property type="match status" value="1"/>
</dbReference>
<proteinExistence type="inferred from homology"/>
<dbReference type="PANTHER" id="PTHR30266:SF2">
    <property type="entry name" value="LARGE-CONDUCTANCE MECHANOSENSITIVE CHANNEL"/>
    <property type="match status" value="1"/>
</dbReference>
<dbReference type="InParanoid" id="A0A1Y5SS64"/>
<dbReference type="FunCoup" id="A0A1Y5SS64">
    <property type="interactions" value="316"/>
</dbReference>
<dbReference type="AlphaFoldDB" id="A0A1Y5SS64"/>
<feature type="transmembrane region" description="Helical" evidence="11">
    <location>
        <begin position="72"/>
        <end position="96"/>
    </location>
</feature>
<dbReference type="OrthoDB" id="9810350at2"/>
<evidence type="ECO:0000256" key="5">
    <source>
        <dbReference type="ARBA" id="ARBA00022475"/>
    </source>
</evidence>
<keyword evidence="6 11" id="KW-0812">Transmembrane</keyword>
<evidence type="ECO:0000256" key="6">
    <source>
        <dbReference type="ARBA" id="ARBA00022692"/>
    </source>
</evidence>
<evidence type="ECO:0000256" key="1">
    <source>
        <dbReference type="ARBA" id="ARBA00004651"/>
    </source>
</evidence>
<dbReference type="PRINTS" id="PR01264">
    <property type="entry name" value="MECHCHANNEL"/>
</dbReference>
<keyword evidence="11" id="KW-0997">Cell inner membrane</keyword>
<evidence type="ECO:0000256" key="7">
    <source>
        <dbReference type="ARBA" id="ARBA00022989"/>
    </source>
</evidence>
<gene>
    <name evidence="11 12" type="primary">mscL</name>
    <name evidence="12" type="ORF">OCH7691_02036</name>
</gene>
<dbReference type="GO" id="GO:0008381">
    <property type="term" value="F:mechanosensitive monoatomic ion channel activity"/>
    <property type="evidence" value="ECO:0007669"/>
    <property type="project" value="UniProtKB-UniRule"/>
</dbReference>
<feature type="transmembrane region" description="Helical" evidence="11">
    <location>
        <begin position="12"/>
        <end position="31"/>
    </location>
</feature>
<keyword evidence="7 11" id="KW-1133">Transmembrane helix</keyword>
<protein>
    <recommendedName>
        <fullName evidence="11">Large-conductance mechanosensitive channel</fullName>
    </recommendedName>
</protein>
<evidence type="ECO:0000256" key="10">
    <source>
        <dbReference type="ARBA" id="ARBA00023303"/>
    </source>
</evidence>
<evidence type="ECO:0000256" key="3">
    <source>
        <dbReference type="ARBA" id="ARBA00011255"/>
    </source>
</evidence>
<dbReference type="NCBIfam" id="NF001843">
    <property type="entry name" value="PRK00567.1-4"/>
    <property type="match status" value="1"/>
</dbReference>
<comment type="subunit">
    <text evidence="3 11">Homopentamer.</text>
</comment>
<comment type="similarity">
    <text evidence="2 11">Belongs to the MscL family.</text>
</comment>
<evidence type="ECO:0000256" key="4">
    <source>
        <dbReference type="ARBA" id="ARBA00022448"/>
    </source>
</evidence>
<keyword evidence="4 11" id="KW-0813">Transport</keyword>
<keyword evidence="13" id="KW-1185">Reference proteome</keyword>
<evidence type="ECO:0000313" key="13">
    <source>
        <dbReference type="Proteomes" id="UP000193200"/>
    </source>
</evidence>
<comment type="function">
    <text evidence="11">Channel that opens in response to stretch forces in the membrane lipid bilayer. May participate in the regulation of osmotic pressure changes within the cell.</text>
</comment>
<dbReference type="InterPro" id="IPR036019">
    <property type="entry name" value="MscL_channel"/>
</dbReference>
<evidence type="ECO:0000256" key="2">
    <source>
        <dbReference type="ARBA" id="ARBA00007254"/>
    </source>
</evidence>
<dbReference type="NCBIfam" id="TIGR00220">
    <property type="entry name" value="mscL"/>
    <property type="match status" value="1"/>
</dbReference>
<keyword evidence="5 11" id="KW-1003">Cell membrane</keyword>
<dbReference type="EMBL" id="FWFR01000001">
    <property type="protein sequence ID" value="SLN47256.1"/>
    <property type="molecule type" value="Genomic_DNA"/>
</dbReference>
<evidence type="ECO:0000256" key="11">
    <source>
        <dbReference type="HAMAP-Rule" id="MF_00115"/>
    </source>
</evidence>
<keyword evidence="8 11" id="KW-0406">Ion transport</keyword>
<accession>A0A1Y5SS64</accession>
<dbReference type="Proteomes" id="UP000193200">
    <property type="component" value="Unassembled WGS sequence"/>
</dbReference>
<dbReference type="HAMAP" id="MF_00115">
    <property type="entry name" value="MscL"/>
    <property type="match status" value="1"/>
</dbReference>
<dbReference type="RefSeq" id="WP_085883239.1">
    <property type="nucleotide sequence ID" value="NZ_FWFR01000001.1"/>
</dbReference>
<keyword evidence="9 11" id="KW-0472">Membrane</keyword>
<name>A0A1Y5SS64_9PROT</name>
<comment type="subcellular location">
    <subcellularLocation>
        <location evidence="11">Cell inner membrane</location>
        <topology evidence="11">Multi-pass membrane protein</topology>
    </subcellularLocation>
    <subcellularLocation>
        <location evidence="1">Cell membrane</location>
        <topology evidence="1">Multi-pass membrane protein</topology>
    </subcellularLocation>
</comment>
<dbReference type="NCBIfam" id="NF010557">
    <property type="entry name" value="PRK13952.1"/>
    <property type="match status" value="1"/>
</dbReference>
<evidence type="ECO:0000256" key="9">
    <source>
        <dbReference type="ARBA" id="ARBA00023136"/>
    </source>
</evidence>
<dbReference type="InterPro" id="IPR037673">
    <property type="entry name" value="MSC/AndL"/>
</dbReference>
<evidence type="ECO:0000313" key="12">
    <source>
        <dbReference type="EMBL" id="SLN47256.1"/>
    </source>
</evidence>
<dbReference type="PANTHER" id="PTHR30266">
    <property type="entry name" value="MECHANOSENSITIVE CHANNEL MSCL"/>
    <property type="match status" value="1"/>
</dbReference>
<dbReference type="SUPFAM" id="SSF81330">
    <property type="entry name" value="Gated mechanosensitive channel"/>
    <property type="match status" value="1"/>
</dbReference>